<dbReference type="RefSeq" id="WP_004561618.1">
    <property type="nucleotide sequence ID" value="NZ_AZDF01000004.1"/>
</dbReference>
<comment type="caution">
    <text evidence="4">The sequence shown here is derived from an EMBL/GenBank/DDBJ whole genome shotgun (WGS) entry which is preliminary data.</text>
</comment>
<protein>
    <submittedName>
        <fullName evidence="4">Methyltransferase domain protein</fullName>
        <ecNumber evidence="4">2.1.1.-</ecNumber>
    </submittedName>
</protein>
<dbReference type="HOGENOM" id="CLU_069129_5_2_9"/>
<dbReference type="InterPro" id="IPR029063">
    <property type="entry name" value="SAM-dependent_MTases_sf"/>
</dbReference>
<keyword evidence="2 4" id="KW-0808">Transferase</keyword>
<dbReference type="Gene3D" id="3.40.50.150">
    <property type="entry name" value="Vaccinia Virus protein VP39"/>
    <property type="match status" value="1"/>
</dbReference>
<sequence>MIYHEFAKFYDDLFDETLYDKWLEYTLRRTNRSDKILDLACGTGRLAVRLSRAGYNVDGADLSEDMLTMADQRAREADQQINFFQLDMRNLSELPSYDNITCFDDSLCYLSSESDLRQTFSQVSTHLKTGGSFLFDVITPYQTDEVYPGYMYNYQDEDRAFMWSSYASESVSHAVEHELTFFLYDGDKNAYDAYNELHKERTYPVDRYSQMLTGAGFSEIQITTNFGEDSFKNDVKRWLFECKKVN</sequence>
<dbReference type="PATRIC" id="fig|1423757.3.peg.1780"/>
<evidence type="ECO:0000256" key="2">
    <source>
        <dbReference type="ARBA" id="ARBA00022679"/>
    </source>
</evidence>
<reference evidence="4 5" key="1">
    <citation type="submission" date="2009-01" db="EMBL/GenBank/DDBJ databases">
        <authorList>
            <person name="Qin X."/>
            <person name="Bachman B."/>
            <person name="Battles P."/>
            <person name="Bell A."/>
            <person name="Bess C."/>
            <person name="Bickham C."/>
            <person name="Chaboub L."/>
            <person name="Chen D."/>
            <person name="Coyle M."/>
            <person name="Deiros D.R."/>
            <person name="Dinh H."/>
            <person name="Forbes L."/>
            <person name="Fowler G."/>
            <person name="Francisco L."/>
            <person name="Fu Q."/>
            <person name="Gubbala S."/>
            <person name="Hale W."/>
            <person name="Han Y."/>
            <person name="Hemphill L."/>
            <person name="Highlander S.K."/>
            <person name="Hirani K."/>
            <person name="Hogues M."/>
            <person name="Jackson L."/>
            <person name="Jakkamsetti A."/>
            <person name="Javaid M."/>
            <person name="Jiang H."/>
            <person name="Korchina V."/>
            <person name="Kovar C."/>
            <person name="Lara F."/>
            <person name="Lee S."/>
            <person name="Mata R."/>
            <person name="Mathew T."/>
            <person name="Moen C."/>
            <person name="Morales K."/>
            <person name="Munidasa M."/>
            <person name="Nazareth L."/>
            <person name="Ngo R."/>
            <person name="Nguyen L."/>
            <person name="Okwuonu G."/>
            <person name="Ongeri F."/>
            <person name="Patil S."/>
            <person name="Petrosino J."/>
            <person name="Pham C."/>
            <person name="Pham P."/>
            <person name="Pu L.-L."/>
            <person name="Puazo M."/>
            <person name="Raj R."/>
            <person name="Reid J."/>
            <person name="Rouhana J."/>
            <person name="Saada N."/>
            <person name="Shang Y."/>
            <person name="Simmons D."/>
            <person name="Thornton R."/>
            <person name="Warren J."/>
            <person name="Weissenberger G."/>
            <person name="Zhang J."/>
            <person name="Zhang L."/>
            <person name="Zhou C."/>
            <person name="Zhu D."/>
            <person name="Muzny D."/>
            <person name="Worley K."/>
            <person name="Gibbs R."/>
        </authorList>
    </citation>
    <scope>NUCLEOTIDE SEQUENCE [LARGE SCALE GENOMIC DNA]</scope>
    <source>
        <strain evidence="5">ATCC 8290 / DSM 20176 / CCUG 30140 / JCM 1155 / KCTC 3500 / NBRC 15886 / NCIMB 8040 / NRRL B-1843 / 9</strain>
    </source>
</reference>
<dbReference type="InterPro" id="IPR041698">
    <property type="entry name" value="Methyltransf_25"/>
</dbReference>
<dbReference type="PANTHER" id="PTHR43861">
    <property type="entry name" value="TRANS-ACONITATE 2-METHYLTRANSFERASE-RELATED"/>
    <property type="match status" value="1"/>
</dbReference>
<dbReference type="EMBL" id="ACGP01000189">
    <property type="protein sequence ID" value="EEI23468.1"/>
    <property type="molecule type" value="Genomic_DNA"/>
</dbReference>
<dbReference type="CDD" id="cd02440">
    <property type="entry name" value="AdoMet_MTases"/>
    <property type="match status" value="1"/>
</dbReference>
<dbReference type="GO" id="GO:0008168">
    <property type="term" value="F:methyltransferase activity"/>
    <property type="evidence" value="ECO:0007669"/>
    <property type="project" value="UniProtKB-KW"/>
</dbReference>
<gene>
    <name evidence="4" type="ORF">HMPREF0519_2381</name>
</gene>
<accession>C0XMC0</accession>
<keyword evidence="1 4" id="KW-0489">Methyltransferase</keyword>
<dbReference type="GO" id="GO:0032259">
    <property type="term" value="P:methylation"/>
    <property type="evidence" value="ECO:0007669"/>
    <property type="project" value="UniProtKB-KW"/>
</dbReference>
<evidence type="ECO:0000313" key="4">
    <source>
        <dbReference type="EMBL" id="EEI23468.1"/>
    </source>
</evidence>
<dbReference type="SUPFAM" id="SSF53335">
    <property type="entry name" value="S-adenosyl-L-methionine-dependent methyltransferases"/>
    <property type="match status" value="1"/>
</dbReference>
<dbReference type="Gene3D" id="2.20.25.110">
    <property type="entry name" value="S-adenosyl-L-methionine-dependent methyltransferases"/>
    <property type="match status" value="1"/>
</dbReference>
<dbReference type="Pfam" id="PF13649">
    <property type="entry name" value="Methyltransf_25"/>
    <property type="match status" value="1"/>
</dbReference>
<feature type="domain" description="Methyltransferase" evidence="3">
    <location>
        <begin position="36"/>
        <end position="131"/>
    </location>
</feature>
<evidence type="ECO:0000259" key="3">
    <source>
        <dbReference type="Pfam" id="PF13649"/>
    </source>
</evidence>
<proteinExistence type="predicted"/>
<keyword evidence="5" id="KW-1185">Reference proteome</keyword>
<name>C0XMC0_LENH9</name>
<evidence type="ECO:0000313" key="5">
    <source>
        <dbReference type="Proteomes" id="UP000003752"/>
    </source>
</evidence>
<evidence type="ECO:0000256" key="1">
    <source>
        <dbReference type="ARBA" id="ARBA00022603"/>
    </source>
</evidence>
<dbReference type="AlphaFoldDB" id="C0XMC0"/>
<dbReference type="Proteomes" id="UP000003752">
    <property type="component" value="Unassembled WGS sequence"/>
</dbReference>
<dbReference type="PANTHER" id="PTHR43861:SF1">
    <property type="entry name" value="TRANS-ACONITATE 2-METHYLTRANSFERASE"/>
    <property type="match status" value="1"/>
</dbReference>
<dbReference type="EC" id="2.1.1.-" evidence="4"/>
<organism evidence="4 5">
    <name type="scientific">Lentilactobacillus hilgardii (strain ATCC 8290 / DSM 20176 / CCUG 30140 / JCM 1155 / KCTC 3500 / NBRC 15886 / NCIMB 8040 / NRRL B-1843 / 9)</name>
    <dbReference type="NCBI Taxonomy" id="1423757"/>
    <lineage>
        <taxon>Bacteria</taxon>
        <taxon>Bacillati</taxon>
        <taxon>Bacillota</taxon>
        <taxon>Bacilli</taxon>
        <taxon>Lactobacillales</taxon>
        <taxon>Lactobacillaceae</taxon>
        <taxon>Lentilactobacillus</taxon>
    </lineage>
</organism>
<dbReference type="SMR" id="C0XMC0"/>